<dbReference type="PANTHER" id="PTHR47171:SF3">
    <property type="entry name" value="FARA-RELATED"/>
    <property type="match status" value="1"/>
</dbReference>
<evidence type="ECO:0000313" key="15">
    <source>
        <dbReference type="Proteomes" id="UP001147782"/>
    </source>
</evidence>
<dbReference type="PANTHER" id="PTHR47171">
    <property type="entry name" value="FARA-RELATED"/>
    <property type="match status" value="1"/>
</dbReference>
<comment type="caution">
    <text evidence="14">The sequence shown here is derived from an EMBL/GenBank/DDBJ whole genome shotgun (WGS) entry which is preliminary data.</text>
</comment>
<evidence type="ECO:0000256" key="4">
    <source>
        <dbReference type="ARBA" id="ARBA00022833"/>
    </source>
</evidence>
<keyword evidence="10" id="KW-0539">Nucleus</keyword>
<keyword evidence="6" id="KW-0805">Transcription regulation</keyword>
<dbReference type="GO" id="GO:0008270">
    <property type="term" value="F:zinc ion binding"/>
    <property type="evidence" value="ECO:0007669"/>
    <property type="project" value="InterPro"/>
</dbReference>
<keyword evidence="5 12" id="KW-1133">Transmembrane helix</keyword>
<keyword evidence="4" id="KW-0862">Zinc</keyword>
<dbReference type="InterPro" id="IPR007219">
    <property type="entry name" value="XnlR_reg_dom"/>
</dbReference>
<feature type="transmembrane region" description="Helical" evidence="12">
    <location>
        <begin position="99"/>
        <end position="121"/>
    </location>
</feature>
<evidence type="ECO:0000256" key="10">
    <source>
        <dbReference type="ARBA" id="ARBA00023242"/>
    </source>
</evidence>
<feature type="transmembrane region" description="Helical" evidence="12">
    <location>
        <begin position="175"/>
        <end position="194"/>
    </location>
</feature>
<dbReference type="RefSeq" id="XP_056550647.1">
    <property type="nucleotide sequence ID" value="XM_056704687.1"/>
</dbReference>
<reference evidence="14" key="1">
    <citation type="submission" date="2022-11" db="EMBL/GenBank/DDBJ databases">
        <authorList>
            <person name="Petersen C."/>
        </authorList>
    </citation>
    <scope>NUCLEOTIDE SEQUENCE</scope>
    <source>
        <strain evidence="14">IBT 29864</strain>
    </source>
</reference>
<keyword evidence="15" id="KW-1185">Reference proteome</keyword>
<dbReference type="EMBL" id="JAPZBS010000009">
    <property type="protein sequence ID" value="KAJ5359361.1"/>
    <property type="molecule type" value="Genomic_DNA"/>
</dbReference>
<evidence type="ECO:0000256" key="12">
    <source>
        <dbReference type="SAM" id="Phobius"/>
    </source>
</evidence>
<dbReference type="Gene3D" id="1.10.4160.10">
    <property type="entry name" value="Hydantoin permease"/>
    <property type="match status" value="1"/>
</dbReference>
<comment type="subcellular location">
    <subcellularLocation>
        <location evidence="1">Membrane</location>
        <topology evidence="1">Multi-pass membrane protein</topology>
    </subcellularLocation>
</comment>
<feature type="transmembrane region" description="Helical" evidence="12">
    <location>
        <begin position="239"/>
        <end position="261"/>
    </location>
</feature>
<reference evidence="14" key="2">
    <citation type="journal article" date="2023" name="IMA Fungus">
        <title>Comparative genomic study of the Penicillium genus elucidates a diverse pangenome and 15 lateral gene transfer events.</title>
        <authorList>
            <person name="Petersen C."/>
            <person name="Sorensen T."/>
            <person name="Nielsen M.R."/>
            <person name="Sondergaard T.E."/>
            <person name="Sorensen J.L."/>
            <person name="Fitzpatrick D.A."/>
            <person name="Frisvad J.C."/>
            <person name="Nielsen K.L."/>
        </authorList>
    </citation>
    <scope>NUCLEOTIDE SEQUENCE</scope>
    <source>
        <strain evidence="14">IBT 29864</strain>
    </source>
</reference>
<keyword evidence="9" id="KW-0804">Transcription</keyword>
<organism evidence="14 15">
    <name type="scientific">Penicillium cataractarum</name>
    <dbReference type="NCBI Taxonomy" id="2100454"/>
    <lineage>
        <taxon>Eukaryota</taxon>
        <taxon>Fungi</taxon>
        <taxon>Dikarya</taxon>
        <taxon>Ascomycota</taxon>
        <taxon>Pezizomycotina</taxon>
        <taxon>Eurotiomycetes</taxon>
        <taxon>Eurotiomycetidae</taxon>
        <taxon>Eurotiales</taxon>
        <taxon>Aspergillaceae</taxon>
        <taxon>Penicillium</taxon>
    </lineage>
</organism>
<evidence type="ECO:0000256" key="1">
    <source>
        <dbReference type="ARBA" id="ARBA00004141"/>
    </source>
</evidence>
<name>A0A9W9RFV9_9EURO</name>
<evidence type="ECO:0000256" key="8">
    <source>
        <dbReference type="ARBA" id="ARBA00023136"/>
    </source>
</evidence>
<keyword evidence="3 12" id="KW-0812">Transmembrane</keyword>
<feature type="compositionally biased region" description="Basic and acidic residues" evidence="11">
    <location>
        <begin position="496"/>
        <end position="519"/>
    </location>
</feature>
<dbReference type="GO" id="GO:0006351">
    <property type="term" value="P:DNA-templated transcription"/>
    <property type="evidence" value="ECO:0007669"/>
    <property type="project" value="InterPro"/>
</dbReference>
<feature type="transmembrane region" description="Helical" evidence="12">
    <location>
        <begin position="273"/>
        <end position="299"/>
    </location>
</feature>
<dbReference type="GO" id="GO:0022857">
    <property type="term" value="F:transmembrane transporter activity"/>
    <property type="evidence" value="ECO:0007669"/>
    <property type="project" value="InterPro"/>
</dbReference>
<evidence type="ECO:0000256" key="11">
    <source>
        <dbReference type="SAM" id="MobiDB-lite"/>
    </source>
</evidence>
<proteinExistence type="inferred from homology"/>
<dbReference type="CDD" id="cd12148">
    <property type="entry name" value="fungal_TF_MHR"/>
    <property type="match status" value="1"/>
</dbReference>
<dbReference type="InterPro" id="IPR052073">
    <property type="entry name" value="Amide_Lactam_Regulators"/>
</dbReference>
<evidence type="ECO:0000256" key="2">
    <source>
        <dbReference type="ARBA" id="ARBA00008974"/>
    </source>
</evidence>
<comment type="similarity">
    <text evidence="2">Belongs to the purine-cytosine permease (2.A.39) family.</text>
</comment>
<feature type="transmembrane region" description="Helical" evidence="12">
    <location>
        <begin position="329"/>
        <end position="346"/>
    </location>
</feature>
<dbReference type="InterPro" id="IPR001248">
    <property type="entry name" value="Pur-cyt_permease"/>
</dbReference>
<evidence type="ECO:0000256" key="3">
    <source>
        <dbReference type="ARBA" id="ARBA00022692"/>
    </source>
</evidence>
<gene>
    <name evidence="14" type="ORF">N7496_011774</name>
</gene>
<dbReference type="OrthoDB" id="5428495at2759"/>
<dbReference type="GO" id="GO:0016020">
    <property type="term" value="C:membrane"/>
    <property type="evidence" value="ECO:0007669"/>
    <property type="project" value="UniProtKB-SubCell"/>
</dbReference>
<feature type="transmembrane region" description="Helical" evidence="12">
    <location>
        <begin position="65"/>
        <end position="87"/>
    </location>
</feature>
<keyword evidence="8 12" id="KW-0472">Membrane</keyword>
<feature type="transmembrane region" description="Helical" evidence="12">
    <location>
        <begin position="366"/>
        <end position="385"/>
    </location>
</feature>
<dbReference type="GO" id="GO:0003677">
    <property type="term" value="F:DNA binding"/>
    <property type="evidence" value="ECO:0007669"/>
    <property type="project" value="UniProtKB-KW"/>
</dbReference>
<evidence type="ECO:0000256" key="6">
    <source>
        <dbReference type="ARBA" id="ARBA00023015"/>
    </source>
</evidence>
<feature type="transmembrane region" description="Helical" evidence="12">
    <location>
        <begin position="142"/>
        <end position="163"/>
    </location>
</feature>
<dbReference type="Proteomes" id="UP001147782">
    <property type="component" value="Unassembled WGS sequence"/>
</dbReference>
<feature type="transmembrane region" description="Helical" evidence="12">
    <location>
        <begin position="305"/>
        <end position="322"/>
    </location>
</feature>
<evidence type="ECO:0000313" key="14">
    <source>
        <dbReference type="EMBL" id="KAJ5359361.1"/>
    </source>
</evidence>
<dbReference type="SMART" id="SM00906">
    <property type="entry name" value="Fungal_trans"/>
    <property type="match status" value="1"/>
</dbReference>
<feature type="domain" description="Xylanolytic transcriptional activator regulatory" evidence="13">
    <location>
        <begin position="723"/>
        <end position="796"/>
    </location>
</feature>
<evidence type="ECO:0000256" key="7">
    <source>
        <dbReference type="ARBA" id="ARBA00023125"/>
    </source>
</evidence>
<sequence>MASIKSNEKVIEGEDLESQRPEDGIVENFITPHSLTTILRRLAMAGVEMRGLDPIPVEKRTHTKYYNIFTLFGGSFLSLLPLSIGVTPTLAFGLSFKDAAAMIFTMQFIFVLPTLYILTLAPQLGMRQSVQFRYAFGKYPNILISLIVILEVLIFGILATVAGAECLAAVRPGTLPIEGAIGIILAVAFCIGFIGYKALHFICQYIWIPSGISILILVGCAGSKLSTQTPATSFGAGPYLATISICAANMATWGTIVGDYACYMPPQAPRLRLALYCLAGLYVPFSLMMVLGAAVGGAIPSIPSWTSAYASGGLGGVLGEILISRLGGFGRFILIILGMSIVTTSARDMYSMSLFTVAVVPWLGRVPRVFILCGAAAVMVGVAIAASRSFLSTLSTLVSIAGYMTGPTVCVFLIEWLYFRKADPSKLDPAIWNDAAALPSGIPAIISSLVPWALIVTSMSTSWYPRTASRRVEESAHISTAGSRGSPAALERLHSADVVESSRTEITESPESDRRDSHTRYVSPSLTELAVQQDSATMPGRVVYMGDSANFKYVLHEVGDPFQTSQQHRFWGDNLQKSMLERLDQSTQSTIQKIREDDQKHLQTTGVFQTPSKQIGEALIDSFWKYSYPVFPLFDWAPFYAEYSAGSISPLLLNAVFMVAVFHCPESILHDAGFPSRYLASLTFYRRAKALYDSDSESDGVIIIQTTILMSNWWGGPMEQKDTWYWLGIAASLAQSLGMHRSKSYDVLPEASRKVWRRIWWVLYINDIHHAAVYGRPPHIHPKFCNIEVLGEEDFAGCSSLNSVSSEYGVSQESKSYLIHLVDLISKVGDCLVTKLASTDGNEIADRTSYNKLLQWERTLSDRFRATPAQISLERGFWPALIQVLYCEYQIVFYRLLSTNPVTVGLESPIFQAAGKITRLLEDLLISGTLYNAPFTILPAIFASSLVCIMNIRKGVPNIRVVSEHRAHLAMQILHRFQDTWPIAIWTRHLLDCLLKIPSTDQAQVDSTSEEHDRRVLSTFPDPNQSNQEAYWQDNTRLPLHITDMGVMTGLSPPQSTSEGNVFHYEGSGDSRTPGFPIVFPFTNLFEDVGFSPDAYTGSML</sequence>
<evidence type="ECO:0000256" key="9">
    <source>
        <dbReference type="ARBA" id="ARBA00023163"/>
    </source>
</evidence>
<evidence type="ECO:0000259" key="13">
    <source>
        <dbReference type="SMART" id="SM00906"/>
    </source>
</evidence>
<dbReference type="GeneID" id="81443866"/>
<feature type="transmembrane region" description="Helical" evidence="12">
    <location>
        <begin position="206"/>
        <end position="227"/>
    </location>
</feature>
<accession>A0A9W9RFV9</accession>
<feature type="transmembrane region" description="Helical" evidence="12">
    <location>
        <begin position="397"/>
        <end position="419"/>
    </location>
</feature>
<dbReference type="Pfam" id="PF02133">
    <property type="entry name" value="Transp_cyt_pur"/>
    <property type="match status" value="1"/>
</dbReference>
<dbReference type="AlphaFoldDB" id="A0A9W9RFV9"/>
<keyword evidence="7" id="KW-0238">DNA-binding</keyword>
<feature type="region of interest" description="Disordered" evidence="11">
    <location>
        <begin position="496"/>
        <end position="522"/>
    </location>
</feature>
<protein>
    <recommendedName>
        <fullName evidence="13">Xylanolytic transcriptional activator regulatory domain-containing protein</fullName>
    </recommendedName>
</protein>
<evidence type="ECO:0000256" key="5">
    <source>
        <dbReference type="ARBA" id="ARBA00022989"/>
    </source>
</evidence>
<dbReference type="Pfam" id="PF04082">
    <property type="entry name" value="Fungal_trans"/>
    <property type="match status" value="1"/>
</dbReference>